<dbReference type="RefSeq" id="WP_004073667.1">
    <property type="nucleotide sequence ID" value="NZ_CM001488.1"/>
</dbReference>
<dbReference type="InterPro" id="IPR038107">
    <property type="entry name" value="Glycos_transf_N_sf"/>
</dbReference>
<reference evidence="11 12" key="2">
    <citation type="submission" date="2012-02" db="EMBL/GenBank/DDBJ databases">
        <title>Improved High-Quality Draft sequence of Desulfobacter postgatei 2ac9.</title>
        <authorList>
            <consortium name="US DOE Joint Genome Institute"/>
            <person name="Lucas S."/>
            <person name="Han J."/>
            <person name="Lapidus A."/>
            <person name="Cheng J.-F."/>
            <person name="Goodwin L."/>
            <person name="Pitluck S."/>
            <person name="Peters L."/>
            <person name="Ovchinnikova G."/>
            <person name="Held B."/>
            <person name="Detter J.C."/>
            <person name="Han C."/>
            <person name="Tapia R."/>
            <person name="Land M."/>
            <person name="Hauser L."/>
            <person name="Kyrpides N."/>
            <person name="Ivanova N."/>
            <person name="Pagani I."/>
            <person name="Orellana R."/>
            <person name="Lovley D."/>
            <person name="Woyke T."/>
        </authorList>
    </citation>
    <scope>NUCLEOTIDE SEQUENCE [LARGE SCALE GENOMIC DNA]</scope>
    <source>
        <strain evidence="11 12">2ac9</strain>
    </source>
</reference>
<comment type="subcellular location">
    <subcellularLocation>
        <location evidence="9">Cell membrane</location>
    </subcellularLocation>
</comment>
<evidence type="ECO:0000256" key="8">
    <source>
        <dbReference type="PIRSR" id="PIRSR639901-2"/>
    </source>
</evidence>
<evidence type="ECO:0000256" key="4">
    <source>
        <dbReference type="ARBA" id="ARBA00022679"/>
    </source>
</evidence>
<comment type="catalytic activity">
    <reaction evidence="6 9">
        <text>lipid IVA (E. coli) + CMP-3-deoxy-beta-D-manno-octulosonate = alpha-Kdo-(2-&gt;6)-lipid IVA (E. coli) + CMP + H(+)</text>
        <dbReference type="Rhea" id="RHEA:28066"/>
        <dbReference type="ChEBI" id="CHEBI:15378"/>
        <dbReference type="ChEBI" id="CHEBI:58603"/>
        <dbReference type="ChEBI" id="CHEBI:60364"/>
        <dbReference type="ChEBI" id="CHEBI:60377"/>
        <dbReference type="ChEBI" id="CHEBI:85987"/>
        <dbReference type="EC" id="2.4.99.12"/>
    </reaction>
</comment>
<name>I5B3Y1_9BACT</name>
<dbReference type="UniPathway" id="UPA00958"/>
<dbReference type="PANTHER" id="PTHR42755:SF1">
    <property type="entry name" value="3-DEOXY-D-MANNO-OCTULOSONIC ACID TRANSFERASE, MITOCHONDRIAL-RELATED"/>
    <property type="match status" value="1"/>
</dbReference>
<dbReference type="OrthoDB" id="9789797at2"/>
<dbReference type="PANTHER" id="PTHR42755">
    <property type="entry name" value="3-DEOXY-MANNO-OCTULOSONATE CYTIDYLYLTRANSFERASE"/>
    <property type="match status" value="1"/>
</dbReference>
<dbReference type="eggNOG" id="COG1519">
    <property type="taxonomic scope" value="Bacteria"/>
</dbReference>
<evidence type="ECO:0000256" key="7">
    <source>
        <dbReference type="PIRSR" id="PIRSR639901-1"/>
    </source>
</evidence>
<protein>
    <recommendedName>
        <fullName evidence="3 9">3-deoxy-D-manno-octulosonic acid transferase</fullName>
        <shortName evidence="9">Kdo transferase</shortName>
        <ecNumber evidence="2 9">2.4.99.12</ecNumber>
    </recommendedName>
    <alternativeName>
        <fullName evidence="5 9">Lipid IV(A) 3-deoxy-D-manno-octulosonic acid transferase</fullName>
    </alternativeName>
</protein>
<dbReference type="STRING" id="879212.DespoDRAFT_02329"/>
<dbReference type="GO" id="GO:0009244">
    <property type="term" value="P:lipopolysaccharide core region biosynthetic process"/>
    <property type="evidence" value="ECO:0007669"/>
    <property type="project" value="UniProtKB-UniRule"/>
</dbReference>
<evidence type="ECO:0000256" key="5">
    <source>
        <dbReference type="ARBA" id="ARBA00031445"/>
    </source>
</evidence>
<keyword evidence="12" id="KW-1185">Reference proteome</keyword>
<sequence length="432" mass="49019">MTKCAFIPNFFKFYNMLWSAALPFLKKHPRLAPTFDRRINPVHLEPADIWIQAASAGEAYLAVCIIKALDVDRPVTILLTTNTEQGMEILTQALSQKEYSPHISLCFDIFPLDSPKAMDKAVYQVNPAVMVLLETELWPAHLYALKRNHTRVLIINGRLSRKSSRYYRLTKAFWRCFAPERILAISDQDAQRFSQVFSHTHIGIMDNIKFDRMKFQKTDTDSDVSALAAIVPRQLPLSILASFRRQEEKQIIDMVKGLKKEVPNQVIALFPRHVHRIAPLLKKLNNNGLKVYKGSQISSVLTGPAIILWDRFGDLYQAYKHAHVVFVGASLVPLGGQNFMEPAALGIPTIIGPHWQDFAWVGKEIFNTGAVTRCKNRQHVVKTMCRHLVKSGNRKTRIDAVSHYISQKQGGAQIAAETILASWKRNRPFIGN</sequence>
<comment type="function">
    <text evidence="9">Involved in lipopolysaccharide (LPS) biosynthesis. Catalyzes the transfer of 3-deoxy-D-manno-octulosonate (Kdo) residue(s) from CMP-Kdo to lipid IV(A), the tetraacyldisaccharide-1,4'-bisphosphate precursor of lipid A.</text>
</comment>
<keyword evidence="9" id="KW-0448">Lipopolysaccharide biosynthesis</keyword>
<dbReference type="Proteomes" id="UP000005778">
    <property type="component" value="Chromosome"/>
</dbReference>
<evidence type="ECO:0000259" key="10">
    <source>
        <dbReference type="Pfam" id="PF04413"/>
    </source>
</evidence>
<feature type="domain" description="3-deoxy-D-manno-octulosonic-acid transferase N-terminal" evidence="10">
    <location>
        <begin position="45"/>
        <end position="211"/>
    </location>
</feature>
<evidence type="ECO:0000256" key="2">
    <source>
        <dbReference type="ARBA" id="ARBA00012621"/>
    </source>
</evidence>
<evidence type="ECO:0000256" key="3">
    <source>
        <dbReference type="ARBA" id="ARBA00019077"/>
    </source>
</evidence>
<dbReference type="GO" id="GO:0043842">
    <property type="term" value="F:Kdo transferase activity"/>
    <property type="evidence" value="ECO:0007669"/>
    <property type="project" value="UniProtKB-EC"/>
</dbReference>
<evidence type="ECO:0000313" key="12">
    <source>
        <dbReference type="Proteomes" id="UP000005778"/>
    </source>
</evidence>
<evidence type="ECO:0000256" key="9">
    <source>
        <dbReference type="RuleBase" id="RU365103"/>
    </source>
</evidence>
<feature type="active site" description="Proton acceptor" evidence="7">
    <location>
        <position position="58"/>
    </location>
</feature>
<evidence type="ECO:0000256" key="1">
    <source>
        <dbReference type="ARBA" id="ARBA00004713"/>
    </source>
</evidence>
<accession>I5B3Y1</accession>
<organism evidence="11 12">
    <name type="scientific">Desulfobacter postgatei 2ac9</name>
    <dbReference type="NCBI Taxonomy" id="879212"/>
    <lineage>
        <taxon>Bacteria</taxon>
        <taxon>Pseudomonadati</taxon>
        <taxon>Thermodesulfobacteriota</taxon>
        <taxon>Desulfobacteria</taxon>
        <taxon>Desulfobacterales</taxon>
        <taxon>Desulfobacteraceae</taxon>
        <taxon>Desulfobacter</taxon>
    </lineage>
</organism>
<dbReference type="EMBL" id="CM001488">
    <property type="protein sequence ID" value="EIM64194.1"/>
    <property type="molecule type" value="Genomic_DNA"/>
</dbReference>
<keyword evidence="9" id="KW-1003">Cell membrane</keyword>
<dbReference type="InterPro" id="IPR039901">
    <property type="entry name" value="Kdotransferase"/>
</dbReference>
<comment type="pathway">
    <text evidence="1 9">Bacterial outer membrane biogenesis; LPS core biosynthesis.</text>
</comment>
<gene>
    <name evidence="11" type="ORF">DespoDRAFT_02329</name>
</gene>
<keyword evidence="4 9" id="KW-0808">Transferase</keyword>
<dbReference type="Gene3D" id="3.40.50.11720">
    <property type="entry name" value="3-Deoxy-D-manno-octulosonic-acid transferase, N-terminal domain"/>
    <property type="match status" value="1"/>
</dbReference>
<feature type="site" description="Transition state stabilizer" evidence="8">
    <location>
        <position position="134"/>
    </location>
</feature>
<proteinExistence type="inferred from homology"/>
<dbReference type="AlphaFoldDB" id="I5B3Y1"/>
<feature type="site" description="Transition state stabilizer" evidence="8">
    <location>
        <position position="209"/>
    </location>
</feature>
<dbReference type="Gene3D" id="3.40.50.2000">
    <property type="entry name" value="Glycogen Phosphorylase B"/>
    <property type="match status" value="1"/>
</dbReference>
<keyword evidence="9" id="KW-0472">Membrane</keyword>
<dbReference type="GO" id="GO:0005886">
    <property type="term" value="C:plasma membrane"/>
    <property type="evidence" value="ECO:0007669"/>
    <property type="project" value="UniProtKB-SubCell"/>
</dbReference>
<evidence type="ECO:0000256" key="6">
    <source>
        <dbReference type="ARBA" id="ARBA00049183"/>
    </source>
</evidence>
<reference evidence="11 12" key="1">
    <citation type="submission" date="2011-09" db="EMBL/GenBank/DDBJ databases">
        <authorList>
            <consortium name="US DOE Joint Genome Institute (JGI-PGF)"/>
            <person name="Lucas S."/>
            <person name="Han J."/>
            <person name="Lapidus A."/>
            <person name="Cheng J.-F."/>
            <person name="Goodwin L."/>
            <person name="Pitluck S."/>
            <person name="Peters L."/>
            <person name="Land M.L."/>
            <person name="Hauser L."/>
            <person name="Orellana R."/>
            <person name="Lovley D."/>
            <person name="Woyke T.J."/>
        </authorList>
    </citation>
    <scope>NUCLEOTIDE SEQUENCE [LARGE SCALE GENOMIC DNA]</scope>
    <source>
        <strain evidence="11 12">2ac9</strain>
    </source>
</reference>
<evidence type="ECO:0000313" key="11">
    <source>
        <dbReference type="EMBL" id="EIM64194.1"/>
    </source>
</evidence>
<dbReference type="Pfam" id="PF04413">
    <property type="entry name" value="Glycos_transf_N"/>
    <property type="match status" value="1"/>
</dbReference>
<dbReference type="EC" id="2.4.99.12" evidence="2 9"/>
<dbReference type="InterPro" id="IPR007507">
    <property type="entry name" value="Glycos_transf_N"/>
</dbReference>
<dbReference type="GO" id="GO:0009245">
    <property type="term" value="P:lipid A biosynthetic process"/>
    <property type="evidence" value="ECO:0007669"/>
    <property type="project" value="TreeGrafter"/>
</dbReference>
<comment type="similarity">
    <text evidence="9">Belongs to the glycosyltransferase group 1 family.</text>
</comment>
<dbReference type="HOGENOM" id="CLU_036146_2_0_7"/>